<comment type="caution">
    <text evidence="14">The sequence shown here is derived from an EMBL/GenBank/DDBJ whole genome shotgun (WGS) entry which is preliminary data.</text>
</comment>
<evidence type="ECO:0000256" key="2">
    <source>
        <dbReference type="ARBA" id="ARBA00005810"/>
    </source>
</evidence>
<evidence type="ECO:0000256" key="3">
    <source>
        <dbReference type="ARBA" id="ARBA00013253"/>
    </source>
</evidence>
<dbReference type="GO" id="GO:0046656">
    <property type="term" value="P:folic acid biosynthetic process"/>
    <property type="evidence" value="ECO:0007669"/>
    <property type="project" value="UniProtKB-KW"/>
</dbReference>
<comment type="similarity">
    <text evidence="2">Belongs to the HPPK family.</text>
</comment>
<dbReference type="EC" id="2.7.6.3" evidence="3"/>
<evidence type="ECO:0000256" key="10">
    <source>
        <dbReference type="ARBA" id="ARBA00029409"/>
    </source>
</evidence>
<evidence type="ECO:0000256" key="8">
    <source>
        <dbReference type="ARBA" id="ARBA00022840"/>
    </source>
</evidence>
<comment type="function">
    <text evidence="10">Catalyzes the transfer of pyrophosphate from adenosine triphosphate (ATP) to 6-hydroxymethyl-7,8-dihydropterin, an enzymatic step in folate biosynthesis pathway.</text>
</comment>
<dbReference type="GO" id="GO:0016301">
    <property type="term" value="F:kinase activity"/>
    <property type="evidence" value="ECO:0007669"/>
    <property type="project" value="UniProtKB-KW"/>
</dbReference>
<evidence type="ECO:0000313" key="14">
    <source>
        <dbReference type="EMBL" id="MDR6768700.1"/>
    </source>
</evidence>
<evidence type="ECO:0000259" key="13">
    <source>
        <dbReference type="PROSITE" id="PS00794"/>
    </source>
</evidence>
<name>A0AAJ2C247_ACIDE</name>
<dbReference type="RefSeq" id="WP_209818646.1">
    <property type="nucleotide sequence ID" value="NZ_JAVDTL010000006.1"/>
</dbReference>
<gene>
    <name evidence="14" type="ORF">J2W88_004004</name>
    <name evidence="15" type="ORF">J2W93_002254</name>
</gene>
<comment type="pathway">
    <text evidence="1">Cofactor biosynthesis; tetrahydrofolate biosynthesis; 2-amino-4-hydroxy-6-hydroxymethyl-7,8-dihydropteridine diphosphate from 7,8-dihydroneopterin triphosphate: step 4/4.</text>
</comment>
<dbReference type="EMBL" id="JAVDTS010000003">
    <property type="protein sequence ID" value="MDR6837416.1"/>
    <property type="molecule type" value="Genomic_DNA"/>
</dbReference>
<keyword evidence="9" id="KW-0289">Folate biosynthesis</keyword>
<dbReference type="GO" id="GO:0005524">
    <property type="term" value="F:ATP binding"/>
    <property type="evidence" value="ECO:0007669"/>
    <property type="project" value="UniProtKB-KW"/>
</dbReference>
<keyword evidence="7" id="KW-0418">Kinase</keyword>
<accession>A0AAJ2C247</accession>
<evidence type="ECO:0000256" key="4">
    <source>
        <dbReference type="ARBA" id="ARBA00016218"/>
    </source>
</evidence>
<dbReference type="PROSITE" id="PS00794">
    <property type="entry name" value="HPPK"/>
    <property type="match status" value="1"/>
</dbReference>
<evidence type="ECO:0000313" key="17">
    <source>
        <dbReference type="Proteomes" id="UP001253458"/>
    </source>
</evidence>
<keyword evidence="8" id="KW-0067">ATP-binding</keyword>
<dbReference type="CDD" id="cd00483">
    <property type="entry name" value="HPPK"/>
    <property type="match status" value="1"/>
</dbReference>
<keyword evidence="16" id="KW-1185">Reference proteome</keyword>
<evidence type="ECO:0000256" key="5">
    <source>
        <dbReference type="ARBA" id="ARBA00022679"/>
    </source>
</evidence>
<evidence type="ECO:0000256" key="11">
    <source>
        <dbReference type="ARBA" id="ARBA00029766"/>
    </source>
</evidence>
<keyword evidence="6" id="KW-0547">Nucleotide-binding</keyword>
<evidence type="ECO:0000256" key="6">
    <source>
        <dbReference type="ARBA" id="ARBA00022741"/>
    </source>
</evidence>
<feature type="domain" description="7,8-dihydro-6-hydroxymethylpterin-pyrophosphokinase" evidence="13">
    <location>
        <begin position="96"/>
        <end position="107"/>
    </location>
</feature>
<dbReference type="NCBIfam" id="TIGR01498">
    <property type="entry name" value="folK"/>
    <property type="match status" value="1"/>
</dbReference>
<dbReference type="Proteomes" id="UP001253458">
    <property type="component" value="Unassembled WGS sequence"/>
</dbReference>
<evidence type="ECO:0000256" key="12">
    <source>
        <dbReference type="ARBA" id="ARBA00033413"/>
    </source>
</evidence>
<dbReference type="SUPFAM" id="SSF55083">
    <property type="entry name" value="6-hydroxymethyl-7,8-dihydropterin pyrophosphokinase, HPPK"/>
    <property type="match status" value="1"/>
</dbReference>
<dbReference type="EMBL" id="JAVDTL010000006">
    <property type="protein sequence ID" value="MDR6768700.1"/>
    <property type="molecule type" value="Genomic_DNA"/>
</dbReference>
<dbReference type="Proteomes" id="UP001249076">
    <property type="component" value="Unassembled WGS sequence"/>
</dbReference>
<dbReference type="InterPro" id="IPR035907">
    <property type="entry name" value="Hppk_sf"/>
</dbReference>
<evidence type="ECO:0000256" key="9">
    <source>
        <dbReference type="ARBA" id="ARBA00022909"/>
    </source>
</evidence>
<reference evidence="14 16" key="1">
    <citation type="submission" date="2023-07" db="EMBL/GenBank/DDBJ databases">
        <title>Sorghum-associated microbial communities from plants grown in Nebraska, USA.</title>
        <authorList>
            <person name="Schachtman D."/>
        </authorList>
    </citation>
    <scope>NUCLEOTIDE SEQUENCE</scope>
    <source>
        <strain evidence="15 16">BE105</strain>
        <strain evidence="14">BE69</strain>
    </source>
</reference>
<dbReference type="PANTHER" id="PTHR43071:SF1">
    <property type="entry name" value="2-AMINO-4-HYDROXY-6-HYDROXYMETHYLDIHYDROPTERIDINE PYROPHOSPHOKINASE"/>
    <property type="match status" value="1"/>
</dbReference>
<evidence type="ECO:0000256" key="7">
    <source>
        <dbReference type="ARBA" id="ARBA00022777"/>
    </source>
</evidence>
<dbReference type="Pfam" id="PF01288">
    <property type="entry name" value="HPPK"/>
    <property type="match status" value="1"/>
</dbReference>
<keyword evidence="5 14" id="KW-0808">Transferase</keyword>
<dbReference type="PANTHER" id="PTHR43071">
    <property type="entry name" value="2-AMINO-4-HYDROXY-6-HYDROXYMETHYLDIHYDROPTERIDINE PYROPHOSPHOKINASE"/>
    <property type="match status" value="1"/>
</dbReference>
<dbReference type="InterPro" id="IPR000550">
    <property type="entry name" value="Hppk"/>
</dbReference>
<evidence type="ECO:0000313" key="15">
    <source>
        <dbReference type="EMBL" id="MDR6837416.1"/>
    </source>
</evidence>
<evidence type="ECO:0000313" key="16">
    <source>
        <dbReference type="Proteomes" id="UP001249076"/>
    </source>
</evidence>
<protein>
    <recommendedName>
        <fullName evidence="4">2-amino-4-hydroxy-6-hydroxymethyldihydropteridine pyrophosphokinase</fullName>
        <ecNumber evidence="3">2.7.6.3</ecNumber>
    </recommendedName>
    <alternativeName>
        <fullName evidence="11">6-hydroxymethyl-7,8-dihydropterin pyrophosphokinase</fullName>
    </alternativeName>
    <alternativeName>
        <fullName evidence="12">7,8-dihydro-6-hydroxymethylpterin-pyrophosphokinase</fullName>
    </alternativeName>
</protein>
<proteinExistence type="inferred from homology"/>
<evidence type="ECO:0000256" key="1">
    <source>
        <dbReference type="ARBA" id="ARBA00005051"/>
    </source>
</evidence>
<sequence length="175" mass="18542">MSERDVGAQPTLVYVGLGANLGEREAALRKALAALGQCPGTRVLRVSPLYGSAPVDAGGPDYLNAVAEVATTLTPEALLQALQAIEQSAGRERPYRNAPRTLDLDILWFGDQVIDTPTLTVPHPRMAERAFVLRPLADLVPERVAAEALQAVTTQSIYPLADGRWAEGVVGGACS</sequence>
<organism evidence="14 17">
    <name type="scientific">Acidovorax delafieldii</name>
    <name type="common">Pseudomonas delafieldii</name>
    <dbReference type="NCBI Taxonomy" id="47920"/>
    <lineage>
        <taxon>Bacteria</taxon>
        <taxon>Pseudomonadati</taxon>
        <taxon>Pseudomonadota</taxon>
        <taxon>Betaproteobacteria</taxon>
        <taxon>Burkholderiales</taxon>
        <taxon>Comamonadaceae</taxon>
        <taxon>Acidovorax</taxon>
    </lineage>
</organism>
<dbReference type="AlphaFoldDB" id="A0AAJ2C247"/>
<dbReference type="GO" id="GO:0003848">
    <property type="term" value="F:2-amino-4-hydroxy-6-hydroxymethyldihydropteridine diphosphokinase activity"/>
    <property type="evidence" value="ECO:0007669"/>
    <property type="project" value="UniProtKB-EC"/>
</dbReference>
<dbReference type="Gene3D" id="3.30.70.560">
    <property type="entry name" value="7,8-Dihydro-6-hydroxymethylpterin-pyrophosphokinase HPPK"/>
    <property type="match status" value="1"/>
</dbReference>